<organism evidence="1 2">
    <name type="scientific">Brachyspira hyodysenteriae (strain ATCC 49526 / WA1)</name>
    <dbReference type="NCBI Taxonomy" id="565034"/>
    <lineage>
        <taxon>Bacteria</taxon>
        <taxon>Pseudomonadati</taxon>
        <taxon>Spirochaetota</taxon>
        <taxon>Spirochaetia</taxon>
        <taxon>Brachyspirales</taxon>
        <taxon>Brachyspiraceae</taxon>
        <taxon>Brachyspira</taxon>
    </lineage>
</organism>
<keyword evidence="2" id="KW-1185">Reference proteome</keyword>
<accession>A0A3B6VHY0</accession>
<evidence type="ECO:0000313" key="2">
    <source>
        <dbReference type="Proteomes" id="UP000001803"/>
    </source>
</evidence>
<dbReference type="EMBL" id="CP001357">
    <property type="protein sequence ID" value="ACN83586.1"/>
    <property type="molecule type" value="Genomic_DNA"/>
</dbReference>
<dbReference type="AlphaFoldDB" id="A0A3B6VHY0"/>
<dbReference type="STRING" id="565034.BHWA1_01103"/>
<protein>
    <submittedName>
        <fullName evidence="1">Uncharacterized protein</fullName>
    </submittedName>
</protein>
<name>A0A3B6VHY0_BRAHW</name>
<gene>
    <name evidence="1" type="ordered locus">BHWA1_01103</name>
</gene>
<dbReference type="Proteomes" id="UP000001803">
    <property type="component" value="Chromosome"/>
</dbReference>
<evidence type="ECO:0000313" key="1">
    <source>
        <dbReference type="EMBL" id="ACN83586.1"/>
    </source>
</evidence>
<reference evidence="1 2" key="1">
    <citation type="journal article" date="2009" name="PLoS ONE">
        <title>Genome sequence of the pathogenic intestinal spirochete Brachyspira hyodysenteriae reveals adaptations to its lifestyle in the porcine large intestine.</title>
        <authorList>
            <person name="Bellgard M.I."/>
            <person name="Wanchanthuek P."/>
            <person name="La T."/>
            <person name="Ryan K."/>
            <person name="Moolhuijzen P."/>
            <person name="Albertyn Z."/>
            <person name="Shaban B."/>
            <person name="Motro Y."/>
            <person name="Dunn D.S."/>
            <person name="Schibeci D."/>
            <person name="Hunter A."/>
            <person name="Barrero R."/>
            <person name="Phillips N.D."/>
            <person name="Hampson D.J."/>
        </authorList>
    </citation>
    <scope>NUCLEOTIDE SEQUENCE [LARGE SCALE GENOMIC DNA]</scope>
    <source>
        <strain evidence="2">ATCC 49526 / WA1</strain>
    </source>
</reference>
<proteinExistence type="predicted"/>
<sequence>MNILKNINTLTLYLNTKINKNKSCVEKIFKLNKTWAGAEISNYAYKNNYNFIV</sequence>
<dbReference type="KEGG" id="bhy:BHWA1_01103"/>